<keyword evidence="3 5" id="KW-1133">Transmembrane helix</keyword>
<dbReference type="GO" id="GO:0015087">
    <property type="term" value="F:cobalt ion transmembrane transporter activity"/>
    <property type="evidence" value="ECO:0007669"/>
    <property type="project" value="TreeGrafter"/>
</dbReference>
<gene>
    <name evidence="6" type="ORF">FPRO05_11031</name>
</gene>
<evidence type="ECO:0000256" key="2">
    <source>
        <dbReference type="ARBA" id="ARBA00022692"/>
    </source>
</evidence>
<comment type="caution">
    <text evidence="6">The sequence shown here is derived from an EMBL/GenBank/DDBJ whole genome shotgun (WGS) entry which is preliminary data.</text>
</comment>
<dbReference type="GO" id="GO:0050897">
    <property type="term" value="F:cobalt ion binding"/>
    <property type="evidence" value="ECO:0007669"/>
    <property type="project" value="TreeGrafter"/>
</dbReference>
<proteinExistence type="predicted"/>
<dbReference type="Gene3D" id="1.20.58.340">
    <property type="entry name" value="Magnesium transport protein CorA, transmembrane region"/>
    <property type="match status" value="1"/>
</dbReference>
<dbReference type="PANTHER" id="PTHR46494">
    <property type="entry name" value="CORA FAMILY METAL ION TRANSPORTER (EUROFUNG)"/>
    <property type="match status" value="1"/>
</dbReference>
<dbReference type="AlphaFoldDB" id="A0A365NB46"/>
<dbReference type="SUPFAM" id="SSF144083">
    <property type="entry name" value="Magnesium transport protein CorA, transmembrane region"/>
    <property type="match status" value="1"/>
</dbReference>
<dbReference type="InterPro" id="IPR045863">
    <property type="entry name" value="CorA_TM1_TM2"/>
</dbReference>
<sequence>MESKLKCQLEDARRDVMMASETHADTDRFTISPIGLEFLLITLLRNVHDHPFYSETNQKLDVVRHCRDKSTALRFAAVRDPRRRRFLEISALEEETEALRIIFEVQIRTVKAYDQVLSPDFFPKDTTDRVDLGHRKDMYGLEKRHLDAQIQSLAEDGKTLEILQRILTATRHDMKQMIEVLDEGHGKAIRVFTFVTLFFLPLSFVTSFFGMNTTDVRELDRDQGIFWSSAVPLTLAVSSLALVFGYKWDTVTALFFKAFKIQDSSRVFEELENDLLSQLGADNARTSCKTGLSSTSKPGISSRFGFESRWKGKPWEKRIPERFKGLEGV</sequence>
<dbReference type="GO" id="GO:0000287">
    <property type="term" value="F:magnesium ion binding"/>
    <property type="evidence" value="ECO:0007669"/>
    <property type="project" value="TreeGrafter"/>
</dbReference>
<evidence type="ECO:0000313" key="7">
    <source>
        <dbReference type="Proteomes" id="UP000251714"/>
    </source>
</evidence>
<dbReference type="GO" id="GO:0005886">
    <property type="term" value="C:plasma membrane"/>
    <property type="evidence" value="ECO:0007669"/>
    <property type="project" value="UniProtKB-SubCell"/>
</dbReference>
<keyword evidence="2 5" id="KW-0812">Transmembrane</keyword>
<comment type="subcellular location">
    <subcellularLocation>
        <location evidence="1">Cell membrane</location>
        <topology evidence="1">Multi-pass membrane protein</topology>
    </subcellularLocation>
</comment>
<evidence type="ECO:0000256" key="3">
    <source>
        <dbReference type="ARBA" id="ARBA00022989"/>
    </source>
</evidence>
<name>A0A365NB46_GIBIN</name>
<dbReference type="GO" id="GO:0015095">
    <property type="term" value="F:magnesium ion transmembrane transporter activity"/>
    <property type="evidence" value="ECO:0007669"/>
    <property type="project" value="TreeGrafter"/>
</dbReference>
<feature type="transmembrane region" description="Helical" evidence="5">
    <location>
        <begin position="191"/>
        <end position="212"/>
    </location>
</feature>
<dbReference type="Pfam" id="PF01544">
    <property type="entry name" value="CorA"/>
    <property type="match status" value="1"/>
</dbReference>
<dbReference type="PANTHER" id="PTHR46494:SF1">
    <property type="entry name" value="CORA FAMILY METAL ION TRANSPORTER (EUROFUNG)"/>
    <property type="match status" value="1"/>
</dbReference>
<dbReference type="EMBL" id="PKMI01000015">
    <property type="protein sequence ID" value="RBA18013.1"/>
    <property type="molecule type" value="Genomic_DNA"/>
</dbReference>
<keyword evidence="4 5" id="KW-0472">Membrane</keyword>
<dbReference type="InterPro" id="IPR002523">
    <property type="entry name" value="MgTranspt_CorA/ZnTranspt_ZntB"/>
</dbReference>
<evidence type="ECO:0000256" key="5">
    <source>
        <dbReference type="SAM" id="Phobius"/>
    </source>
</evidence>
<evidence type="ECO:0000256" key="1">
    <source>
        <dbReference type="ARBA" id="ARBA00004651"/>
    </source>
</evidence>
<feature type="transmembrane region" description="Helical" evidence="5">
    <location>
        <begin position="224"/>
        <end position="246"/>
    </location>
</feature>
<organism evidence="6 7">
    <name type="scientific">Gibberella intermedia</name>
    <name type="common">Bulb rot disease fungus</name>
    <name type="synonym">Fusarium proliferatum</name>
    <dbReference type="NCBI Taxonomy" id="948311"/>
    <lineage>
        <taxon>Eukaryota</taxon>
        <taxon>Fungi</taxon>
        <taxon>Dikarya</taxon>
        <taxon>Ascomycota</taxon>
        <taxon>Pezizomycotina</taxon>
        <taxon>Sordariomycetes</taxon>
        <taxon>Hypocreomycetidae</taxon>
        <taxon>Hypocreales</taxon>
        <taxon>Nectriaceae</taxon>
        <taxon>Fusarium</taxon>
        <taxon>Fusarium fujikuroi species complex</taxon>
    </lineage>
</organism>
<accession>A0A365NB46</accession>
<reference evidence="6 7" key="1">
    <citation type="submission" date="2017-12" db="EMBL/GenBank/DDBJ databases">
        <title>Genome sequence of the mycotoxigenic crop pathogen Fusarium proliferatum, strain ITEM 2341 from Date Palm.</title>
        <authorList>
            <person name="Almiman B.F."/>
            <person name="Shittu T.A."/>
            <person name="Muthumeenakshi S."/>
            <person name="Baroncelli R."/>
            <person name="Sreenivasaprasada S."/>
        </authorList>
    </citation>
    <scope>NUCLEOTIDE SEQUENCE [LARGE SCALE GENOMIC DNA]</scope>
    <source>
        <strain evidence="6 7">ITEM 2341</strain>
    </source>
</reference>
<dbReference type="Proteomes" id="UP000251714">
    <property type="component" value="Unassembled WGS sequence"/>
</dbReference>
<evidence type="ECO:0000313" key="6">
    <source>
        <dbReference type="EMBL" id="RBA18013.1"/>
    </source>
</evidence>
<protein>
    <submittedName>
        <fullName evidence="6">Uncharacterized protein</fullName>
    </submittedName>
</protein>
<evidence type="ECO:0000256" key="4">
    <source>
        <dbReference type="ARBA" id="ARBA00023136"/>
    </source>
</evidence>